<dbReference type="OrthoDB" id="5499180at2"/>
<dbReference type="PANTHER" id="PTHR13789">
    <property type="entry name" value="MONOOXYGENASE"/>
    <property type="match status" value="1"/>
</dbReference>
<sequence>MGPKPGGLRIGIAGAGMGGLAAGIALTLAGHRVTICDRFDAPRPVGSGLVLQPVGQRVLSWLGCGAAARALGSPVRVLHGVEARTGAGTLNVRYDRAGAGLHGLGMHRASLFHVLHERLVSLGVTVLPSAEVTGRAGQSLTLADGRCLGPFDLIVDALGAHSPLTPLRSRILPYGALWTTLRWPETALPDDRLTQRYVAAHRMVGVLPIGRMPDDPQPLAAFFWSLKGAEYDDWQRQGLIPWKSEILSIWPELSPFLAQITDPAQMVFARYAHGTLYRPYGEGIVHIGDAFHRASPQLGQGANMALLDALALARALDQAGPEDAPALYARIRRGHVAVFQTASRFLTPQYQSDSRAVAWFRDRIVAPLGRVPPMPRVMASIASGLIVPPLGGEPYRDGRPVPPVWAMDEGEGGW</sequence>
<dbReference type="EMBL" id="QDDR01000014">
    <property type="protein sequence ID" value="PVE45517.1"/>
    <property type="molecule type" value="Genomic_DNA"/>
</dbReference>
<evidence type="ECO:0000313" key="5">
    <source>
        <dbReference type="Proteomes" id="UP000244810"/>
    </source>
</evidence>
<dbReference type="Pfam" id="PF01494">
    <property type="entry name" value="FAD_binding_3"/>
    <property type="match status" value="1"/>
</dbReference>
<dbReference type="RefSeq" id="WP_107754419.1">
    <property type="nucleotide sequence ID" value="NZ_QBKF01000013.1"/>
</dbReference>
<gene>
    <name evidence="4" type="ORF">DDE23_21080</name>
</gene>
<organism evidence="4 5">
    <name type="scientific">Pararhodobacter aggregans</name>
    <dbReference type="NCBI Taxonomy" id="404875"/>
    <lineage>
        <taxon>Bacteria</taxon>
        <taxon>Pseudomonadati</taxon>
        <taxon>Pseudomonadota</taxon>
        <taxon>Alphaproteobacteria</taxon>
        <taxon>Rhodobacterales</taxon>
        <taxon>Paracoccaceae</taxon>
        <taxon>Pararhodobacter</taxon>
    </lineage>
</organism>
<comment type="caution">
    <text evidence="4">The sequence shown here is derived from an EMBL/GenBank/DDBJ whole genome shotgun (WGS) entry which is preliminary data.</text>
</comment>
<feature type="domain" description="FAD-binding" evidence="3">
    <location>
        <begin position="284"/>
        <end position="318"/>
    </location>
</feature>
<dbReference type="InterPro" id="IPR002938">
    <property type="entry name" value="FAD-bd"/>
</dbReference>
<dbReference type="AlphaFoldDB" id="A0A2T7ULG9"/>
<dbReference type="PANTHER" id="PTHR13789:SF309">
    <property type="entry name" value="PUTATIVE (AFU_ORTHOLOGUE AFUA_6G14510)-RELATED"/>
    <property type="match status" value="1"/>
</dbReference>
<dbReference type="Proteomes" id="UP000244810">
    <property type="component" value="Unassembled WGS sequence"/>
</dbReference>
<accession>A0A2T7ULG9</accession>
<dbReference type="GO" id="GO:0071949">
    <property type="term" value="F:FAD binding"/>
    <property type="evidence" value="ECO:0007669"/>
    <property type="project" value="InterPro"/>
</dbReference>
<protein>
    <submittedName>
        <fullName evidence="4">Monooxygenase</fullName>
    </submittedName>
</protein>
<reference evidence="4 5" key="1">
    <citation type="journal article" date="2011" name="Syst. Appl. Microbiol.">
        <title>Defluviimonas denitrificans gen. nov., sp. nov., and Pararhodobacter aggregans gen. nov., sp. nov., non-phototrophic Rhodobacteraceae from the biofilter of a marine aquaculture.</title>
        <authorList>
            <person name="Foesel B.U."/>
            <person name="Drake H.L."/>
            <person name="Schramm A."/>
        </authorList>
    </citation>
    <scope>NUCLEOTIDE SEQUENCE [LARGE SCALE GENOMIC DNA]</scope>
    <source>
        <strain evidence="4 5">D1-19</strain>
    </source>
</reference>
<evidence type="ECO:0000256" key="2">
    <source>
        <dbReference type="ARBA" id="ARBA00023033"/>
    </source>
</evidence>
<dbReference type="SUPFAM" id="SSF51905">
    <property type="entry name" value="FAD/NAD(P)-binding domain"/>
    <property type="match status" value="1"/>
</dbReference>
<dbReference type="InterPro" id="IPR050493">
    <property type="entry name" value="FAD-dep_Monooxygenase_BioMet"/>
</dbReference>
<name>A0A2T7ULG9_9RHOB</name>
<dbReference type="InterPro" id="IPR036188">
    <property type="entry name" value="FAD/NAD-bd_sf"/>
</dbReference>
<proteinExistence type="predicted"/>
<keyword evidence="1" id="KW-0560">Oxidoreductase</keyword>
<dbReference type="GO" id="GO:0004497">
    <property type="term" value="F:monooxygenase activity"/>
    <property type="evidence" value="ECO:0007669"/>
    <property type="project" value="UniProtKB-KW"/>
</dbReference>
<evidence type="ECO:0000313" key="4">
    <source>
        <dbReference type="EMBL" id="PVE45517.1"/>
    </source>
</evidence>
<keyword evidence="2 4" id="KW-0503">Monooxygenase</keyword>
<evidence type="ECO:0000259" key="3">
    <source>
        <dbReference type="Pfam" id="PF01494"/>
    </source>
</evidence>
<evidence type="ECO:0000256" key="1">
    <source>
        <dbReference type="ARBA" id="ARBA00023002"/>
    </source>
</evidence>
<keyword evidence="5" id="KW-1185">Reference proteome</keyword>
<dbReference type="Gene3D" id="3.50.50.60">
    <property type="entry name" value="FAD/NAD(P)-binding domain"/>
    <property type="match status" value="1"/>
</dbReference>
<dbReference type="PRINTS" id="PR00420">
    <property type="entry name" value="RNGMNOXGNASE"/>
</dbReference>